<dbReference type="eggNOG" id="COG0842">
    <property type="taxonomic scope" value="Bacteria"/>
</dbReference>
<gene>
    <name evidence="2" type="ORF">T458_24405</name>
</gene>
<evidence type="ECO:0000313" key="2">
    <source>
        <dbReference type="EMBL" id="EST51570.1"/>
    </source>
</evidence>
<name>V6M0Z2_9BACL</name>
<proteinExistence type="predicted"/>
<organism evidence="2 3">
    <name type="scientific">Brevibacillus panacihumi W25</name>
    <dbReference type="NCBI Taxonomy" id="1408254"/>
    <lineage>
        <taxon>Bacteria</taxon>
        <taxon>Bacillati</taxon>
        <taxon>Bacillota</taxon>
        <taxon>Bacilli</taxon>
        <taxon>Bacillales</taxon>
        <taxon>Paenibacillaceae</taxon>
        <taxon>Brevibacillus</taxon>
    </lineage>
</organism>
<feature type="transmembrane region" description="Helical" evidence="1">
    <location>
        <begin position="24"/>
        <end position="44"/>
    </location>
</feature>
<dbReference type="RefSeq" id="WP_023558665.1">
    <property type="nucleotide sequence ID" value="NZ_KI629786.1"/>
</dbReference>
<keyword evidence="3" id="KW-1185">Reference proteome</keyword>
<accession>V6M0Z2</accession>
<dbReference type="STRING" id="1408254.T458_24405"/>
<keyword evidence="1" id="KW-1133">Transmembrane helix</keyword>
<dbReference type="EMBL" id="AYJU01000018">
    <property type="protein sequence ID" value="EST51570.1"/>
    <property type="molecule type" value="Genomic_DNA"/>
</dbReference>
<dbReference type="HOGENOM" id="CLU_1507870_0_0_9"/>
<dbReference type="AlphaFoldDB" id="V6M0Z2"/>
<keyword evidence="1" id="KW-0472">Membrane</keyword>
<dbReference type="OrthoDB" id="9776218at2"/>
<keyword evidence="1" id="KW-0812">Transmembrane</keyword>
<sequence>MKGWKTFIIAEFKKEHRNMFQSNLIYFSLLFWPILKFLIAFYSFKPFFTGKNSPIERFMDSGSLTLFLLTGYLCYTFFWCLVQSAWRMSYERQSGTLEMIFITPVNRLAFIYGRSLSSLIEGIWLYFTFIVIVMFLVEGIQINGWLSIPLAFIILLVSAVVWGGFLTIAFLFSRDASM</sequence>
<protein>
    <submittedName>
        <fullName evidence="2">Multidrug ABC transporter permease</fullName>
    </submittedName>
</protein>
<dbReference type="Proteomes" id="UP000017973">
    <property type="component" value="Unassembled WGS sequence"/>
</dbReference>
<reference evidence="2 3" key="1">
    <citation type="journal article" date="2014" name="Genome Announc.">
        <title>Draft Genome Sequence of Brevibacillus panacihumi Strain W25, a Halotolerant Hydrocarbon-Degrading Bacterium.</title>
        <authorList>
            <person name="Wang X."/>
            <person name="Jin D."/>
            <person name="Zhou L."/>
            <person name="Wu L."/>
            <person name="An W."/>
            <person name="Chen Y."/>
            <person name="Zhao L."/>
        </authorList>
    </citation>
    <scope>NUCLEOTIDE SEQUENCE [LARGE SCALE GENOMIC DNA]</scope>
    <source>
        <strain evidence="2 3">W25</strain>
    </source>
</reference>
<comment type="caution">
    <text evidence="2">The sequence shown here is derived from an EMBL/GenBank/DDBJ whole genome shotgun (WGS) entry which is preliminary data.</text>
</comment>
<feature type="transmembrane region" description="Helical" evidence="1">
    <location>
        <begin position="148"/>
        <end position="172"/>
    </location>
</feature>
<evidence type="ECO:0000256" key="1">
    <source>
        <dbReference type="SAM" id="Phobius"/>
    </source>
</evidence>
<feature type="transmembrane region" description="Helical" evidence="1">
    <location>
        <begin position="64"/>
        <end position="82"/>
    </location>
</feature>
<evidence type="ECO:0000313" key="3">
    <source>
        <dbReference type="Proteomes" id="UP000017973"/>
    </source>
</evidence>
<feature type="transmembrane region" description="Helical" evidence="1">
    <location>
        <begin position="123"/>
        <end position="142"/>
    </location>
</feature>